<evidence type="ECO:0000313" key="1">
    <source>
        <dbReference type="EMBL" id="AMQ24269.1"/>
    </source>
</evidence>
<name>A0A142D9Z6_9EUKA</name>
<sequence>MKNEPVDRHSWFTIPVLPSSCARCTPTGSLYERPINLATAVSEHRNFRETLQAQGVRVHTVRGLLALDTDHDMRARLELEDFAFERLTYVLSSDSKPLTAQQEHFISDDYKRDAISAMSTDQLVEIVLTKPTVTLRKADKNTEMQTVNVTFEPLGNLVFTRDQQITTAKGIVMCRLSSPQRSDETRVLEFCFHKLGITPIGHIPAPGTLEGGDFIPCGDVSFVGVGLRSNQAAIDYLMDNDLLGHGSHRLAVVRDTCDQNQDRMHLDTVFNVVSDDVCLMSDNTVGLDAAFPRFVDEYSRDPATGKYTVSREKVEHAQYMRENGFAVIPIPAKFQLAYGCNVLNLGEGRIISVHADAARLLARYFTRAAERTGRPISIQVIPFRSITSMYGSVHCASCVLRRVHKPASSEE</sequence>
<organism evidence="1">
    <name type="scientific">Ergobibamus cyprinoides</name>
    <dbReference type="NCBI Taxonomy" id="926446"/>
    <lineage>
        <taxon>Eukaryota</taxon>
        <taxon>Metamonada</taxon>
        <taxon>Carpediemonas-like organisms</taxon>
        <taxon>Ergobibamus</taxon>
    </lineage>
</organism>
<protein>
    <submittedName>
        <fullName evidence="1">Arginine deiminase</fullName>
        <ecNumber evidence="1">3.5.3.6</ecNumber>
    </submittedName>
</protein>
<dbReference type="GO" id="GO:0019546">
    <property type="term" value="P:L-arginine deiminase pathway"/>
    <property type="evidence" value="ECO:0007669"/>
    <property type="project" value="TreeGrafter"/>
</dbReference>
<reference evidence="1" key="1">
    <citation type="submission" date="2015-10" db="EMBL/GenBank/DDBJ databases">
        <title>Arginine deiminase pathway enzymes: evolutionary history in metamonads and other eukaryotes.</title>
        <authorList>
            <person name="Novak L."/>
            <person name="Zubacova Z."/>
            <person name="Karnkowska A."/>
            <person name="Kolisko M."/>
            <person name="Hroudova M."/>
            <person name="Stairs C.W."/>
            <person name="Simpson A.G.B."/>
            <person name="Keeling P.J."/>
            <person name="Roger A.J."/>
            <person name="Cepicka I."/>
            <person name="Hampl V."/>
        </authorList>
    </citation>
    <scope>NUCLEOTIDE SEQUENCE</scope>
</reference>
<dbReference type="GO" id="GO:0016990">
    <property type="term" value="F:arginine deiminase activity"/>
    <property type="evidence" value="ECO:0007669"/>
    <property type="project" value="UniProtKB-EC"/>
</dbReference>
<keyword evidence="1" id="KW-0378">Hydrolase</keyword>
<accession>A0A142D9Z6</accession>
<dbReference type="SUPFAM" id="SSF55909">
    <property type="entry name" value="Pentein"/>
    <property type="match status" value="1"/>
</dbReference>
<dbReference type="AlphaFoldDB" id="A0A142D9Z6"/>
<proteinExistence type="evidence at transcript level"/>
<dbReference type="EMBL" id="KT883883">
    <property type="protein sequence ID" value="AMQ24269.1"/>
    <property type="molecule type" value="mRNA"/>
</dbReference>
<dbReference type="PANTHER" id="PTHR47271:SF2">
    <property type="entry name" value="ARGININE DEIMINASE"/>
    <property type="match status" value="1"/>
</dbReference>
<dbReference type="Gene3D" id="3.75.10.10">
    <property type="entry name" value="L-arginine/glycine Amidinotransferase, Chain A"/>
    <property type="match status" value="1"/>
</dbReference>
<dbReference type="EC" id="3.5.3.6" evidence="1"/>
<dbReference type="Pfam" id="PF02274">
    <property type="entry name" value="ADI"/>
    <property type="match status" value="1"/>
</dbReference>
<dbReference type="PANTHER" id="PTHR47271">
    <property type="entry name" value="ARGININE DEIMINASE"/>
    <property type="match status" value="1"/>
</dbReference>